<dbReference type="EMBL" id="PITI01001527">
    <property type="protein sequence ID" value="TBU00807.1"/>
    <property type="molecule type" value="Genomic_DNA"/>
</dbReference>
<sequence length="105" mass="12222">MLMTRSKVELNNHEPLPNFLINNVDLPKPYSEMLSIISNNKLDNINHSWIKNIEIERFSKAVQQRLHSGIAGSRLFNIFRSNIPKNLNTYSDDLINIYNIVKKGR</sequence>
<dbReference type="Proteomes" id="UP000291404">
    <property type="component" value="Unassembled WGS sequence"/>
</dbReference>
<organism evidence="1 2">
    <name type="scientific">Hamiltosporidium magnivora</name>
    <dbReference type="NCBI Taxonomy" id="148818"/>
    <lineage>
        <taxon>Eukaryota</taxon>
        <taxon>Fungi</taxon>
        <taxon>Fungi incertae sedis</taxon>
        <taxon>Microsporidia</taxon>
        <taxon>Dubosqiidae</taxon>
        <taxon>Hamiltosporidium</taxon>
    </lineage>
</organism>
<evidence type="ECO:0000313" key="2">
    <source>
        <dbReference type="Proteomes" id="UP000291404"/>
    </source>
</evidence>
<evidence type="ECO:0000313" key="1">
    <source>
        <dbReference type="EMBL" id="TBU00807.1"/>
    </source>
</evidence>
<dbReference type="VEuPathDB" id="MicrosporidiaDB:CWI39_1484p0010"/>
<comment type="caution">
    <text evidence="1">The sequence shown here is derived from an EMBL/GenBank/DDBJ whole genome shotgun (WGS) entry which is preliminary data.</text>
</comment>
<proteinExistence type="predicted"/>
<dbReference type="AlphaFoldDB" id="A0A4Q9L0F8"/>
<accession>A0A4Q9L0F8</accession>
<protein>
    <submittedName>
        <fullName evidence="1">Uncharacterized protein</fullName>
    </submittedName>
</protein>
<keyword evidence="2" id="KW-1185">Reference proteome</keyword>
<reference evidence="1 2" key="1">
    <citation type="submission" date="2017-12" db="EMBL/GenBank/DDBJ databases">
        <authorList>
            <person name="Pombert J.-F."/>
            <person name="Haag K.L."/>
            <person name="Ebert D."/>
        </authorList>
    </citation>
    <scope>NUCLEOTIDE SEQUENCE [LARGE SCALE GENOMIC DNA]</scope>
    <source>
        <strain evidence="1">BE-OM-2</strain>
    </source>
</reference>
<gene>
    <name evidence="1" type="ORF">CWI36_1527p0010</name>
</gene>
<dbReference type="VEuPathDB" id="MicrosporidiaDB:CWI36_1527p0010"/>
<name>A0A4Q9L0F8_9MICR</name>